<organism evidence="3 4">
    <name type="scientific">Leptonema illini</name>
    <dbReference type="NCBI Taxonomy" id="183"/>
    <lineage>
        <taxon>Bacteria</taxon>
        <taxon>Pseudomonadati</taxon>
        <taxon>Spirochaetota</taxon>
        <taxon>Spirochaetia</taxon>
        <taxon>Leptospirales</taxon>
        <taxon>Leptospiraceae</taxon>
        <taxon>Leptonema</taxon>
    </lineage>
</organism>
<dbReference type="SMART" id="SM01152">
    <property type="entry name" value="DUF167"/>
    <property type="match status" value="1"/>
</dbReference>
<sequence length="75" mass="8412">MRRFSVHVKPKSSKRGVHVLEDGTLEVRVHSPPEDGKANVELIETLARHLGVKRRHVSIVSGETARHKIIEVSDV</sequence>
<evidence type="ECO:0000313" key="3">
    <source>
        <dbReference type="EMBL" id="KAB2928356.1"/>
    </source>
</evidence>
<dbReference type="GO" id="GO:0005737">
    <property type="term" value="C:cytoplasm"/>
    <property type="evidence" value="ECO:0007669"/>
    <property type="project" value="TreeGrafter"/>
</dbReference>
<reference evidence="3 4" key="1">
    <citation type="submission" date="2019-10" db="EMBL/GenBank/DDBJ databases">
        <title>Extracellular Electron Transfer in a Candidatus Methanoperedens spp. Enrichment Culture.</title>
        <authorList>
            <person name="Berger S."/>
            <person name="Rangel Shaw D."/>
            <person name="Berben T."/>
            <person name="In 'T Zandt M."/>
            <person name="Frank J."/>
            <person name="Reimann J."/>
            <person name="Jetten M.S.M."/>
            <person name="Welte C.U."/>
        </authorList>
    </citation>
    <scope>NUCLEOTIDE SEQUENCE [LARGE SCALE GENOMIC DNA]</scope>
    <source>
        <strain evidence="3">SB12</strain>
    </source>
</reference>
<evidence type="ECO:0000313" key="4">
    <source>
        <dbReference type="Proteomes" id="UP000460298"/>
    </source>
</evidence>
<gene>
    <name evidence="3" type="ORF">F9K24_22045</name>
</gene>
<dbReference type="AlphaFoldDB" id="A0A833LYM9"/>
<dbReference type="Pfam" id="PF02594">
    <property type="entry name" value="DUF167"/>
    <property type="match status" value="1"/>
</dbReference>
<dbReference type="NCBIfam" id="TIGR00251">
    <property type="entry name" value="DUF167 family protein"/>
    <property type="match status" value="1"/>
</dbReference>
<protein>
    <recommendedName>
        <fullName evidence="2">UPF0235 protein F9K24_22045</fullName>
    </recommendedName>
</protein>
<accession>A0A833LYM9</accession>
<dbReference type="Proteomes" id="UP000460298">
    <property type="component" value="Unassembled WGS sequence"/>
</dbReference>
<dbReference type="InterPro" id="IPR036591">
    <property type="entry name" value="YggU-like_sf"/>
</dbReference>
<dbReference type="Gene3D" id="3.30.1200.10">
    <property type="entry name" value="YggU-like"/>
    <property type="match status" value="1"/>
</dbReference>
<dbReference type="EMBL" id="WBUI01000052">
    <property type="protein sequence ID" value="KAB2928356.1"/>
    <property type="molecule type" value="Genomic_DNA"/>
</dbReference>
<comment type="similarity">
    <text evidence="1 2">Belongs to the UPF0235 family.</text>
</comment>
<dbReference type="InterPro" id="IPR003746">
    <property type="entry name" value="DUF167"/>
</dbReference>
<proteinExistence type="inferred from homology"/>
<name>A0A833LYM9_9LEPT</name>
<dbReference type="SUPFAM" id="SSF69786">
    <property type="entry name" value="YggU-like"/>
    <property type="match status" value="1"/>
</dbReference>
<evidence type="ECO:0000256" key="1">
    <source>
        <dbReference type="ARBA" id="ARBA00010364"/>
    </source>
</evidence>
<dbReference type="HAMAP" id="MF_00634">
    <property type="entry name" value="UPF0235"/>
    <property type="match status" value="1"/>
</dbReference>
<comment type="caution">
    <text evidence="3">The sequence shown here is derived from an EMBL/GenBank/DDBJ whole genome shotgun (WGS) entry which is preliminary data.</text>
</comment>
<evidence type="ECO:0000256" key="2">
    <source>
        <dbReference type="HAMAP-Rule" id="MF_00634"/>
    </source>
</evidence>
<dbReference type="PANTHER" id="PTHR13420:SF7">
    <property type="entry name" value="UPF0235 PROTEIN C15ORF40"/>
    <property type="match status" value="1"/>
</dbReference>
<dbReference type="PANTHER" id="PTHR13420">
    <property type="entry name" value="UPF0235 PROTEIN C15ORF40"/>
    <property type="match status" value="1"/>
</dbReference>